<protein>
    <submittedName>
        <fullName evidence="2">Uncharacterized protein</fullName>
    </submittedName>
</protein>
<name>A0A8H6Z0C5_9AGAR</name>
<evidence type="ECO:0000256" key="1">
    <source>
        <dbReference type="SAM" id="Phobius"/>
    </source>
</evidence>
<keyword evidence="3" id="KW-1185">Reference proteome</keyword>
<dbReference type="AlphaFoldDB" id="A0A8H6Z0C5"/>
<dbReference type="Proteomes" id="UP000623467">
    <property type="component" value="Unassembled WGS sequence"/>
</dbReference>
<keyword evidence="1" id="KW-0812">Transmembrane</keyword>
<comment type="caution">
    <text evidence="2">The sequence shown here is derived from an EMBL/GenBank/DDBJ whole genome shotgun (WGS) entry which is preliminary data.</text>
</comment>
<organism evidence="2 3">
    <name type="scientific">Mycena sanguinolenta</name>
    <dbReference type="NCBI Taxonomy" id="230812"/>
    <lineage>
        <taxon>Eukaryota</taxon>
        <taxon>Fungi</taxon>
        <taxon>Dikarya</taxon>
        <taxon>Basidiomycota</taxon>
        <taxon>Agaricomycotina</taxon>
        <taxon>Agaricomycetes</taxon>
        <taxon>Agaricomycetidae</taxon>
        <taxon>Agaricales</taxon>
        <taxon>Marasmiineae</taxon>
        <taxon>Mycenaceae</taxon>
        <taxon>Mycena</taxon>
    </lineage>
</organism>
<keyword evidence="1" id="KW-1133">Transmembrane helix</keyword>
<reference evidence="2" key="1">
    <citation type="submission" date="2020-05" db="EMBL/GenBank/DDBJ databases">
        <title>Mycena genomes resolve the evolution of fungal bioluminescence.</title>
        <authorList>
            <person name="Tsai I.J."/>
        </authorList>
    </citation>
    <scope>NUCLEOTIDE SEQUENCE</scope>
    <source>
        <strain evidence="2">160909Yilan</strain>
    </source>
</reference>
<proteinExistence type="predicted"/>
<evidence type="ECO:0000313" key="3">
    <source>
        <dbReference type="Proteomes" id="UP000623467"/>
    </source>
</evidence>
<feature type="transmembrane region" description="Helical" evidence="1">
    <location>
        <begin position="122"/>
        <end position="144"/>
    </location>
</feature>
<accession>A0A8H6Z0C5</accession>
<sequence>MTPTHDADDVALMLKLDDFRCADNAIPRRPGLLPAGRSRALCAAPSTSSYTSFAHPASRMTATPRAKNIFDPVGAPTLRSVKSTPQSPRCAAICCRAYPRRPFYRGAGHGAVFANPPVVSHILRSAVLFIVASPLSALGLFVLAHRMYTDFFLLRWTNRAVLLRALHLGDATLCTLPTPRAFFRLALEATQSPFPLGAPTTTFSSIICSPSTLLLPTTHAARRPLRVRPSVRRHRASHPTSFSLWANVVKDS</sequence>
<gene>
    <name evidence="2" type="ORF">MSAN_00964700</name>
</gene>
<keyword evidence="1" id="KW-0472">Membrane</keyword>
<evidence type="ECO:0000313" key="2">
    <source>
        <dbReference type="EMBL" id="KAF7367055.1"/>
    </source>
</evidence>
<dbReference type="EMBL" id="JACAZH010000006">
    <property type="protein sequence ID" value="KAF7367055.1"/>
    <property type="molecule type" value="Genomic_DNA"/>
</dbReference>